<organism evidence="2 3">
    <name type="scientific">Ditylenchus destructor</name>
    <dbReference type="NCBI Taxonomy" id="166010"/>
    <lineage>
        <taxon>Eukaryota</taxon>
        <taxon>Metazoa</taxon>
        <taxon>Ecdysozoa</taxon>
        <taxon>Nematoda</taxon>
        <taxon>Chromadorea</taxon>
        <taxon>Rhabditida</taxon>
        <taxon>Tylenchina</taxon>
        <taxon>Tylenchomorpha</taxon>
        <taxon>Sphaerularioidea</taxon>
        <taxon>Anguinidae</taxon>
        <taxon>Anguininae</taxon>
        <taxon>Ditylenchus</taxon>
    </lineage>
</organism>
<reference evidence="2" key="1">
    <citation type="submission" date="2022-01" db="EMBL/GenBank/DDBJ databases">
        <title>Genome Sequence Resource for Two Populations of Ditylenchus destructor, the Migratory Endoparasitic Phytonematode.</title>
        <authorList>
            <person name="Zhang H."/>
            <person name="Lin R."/>
            <person name="Xie B."/>
        </authorList>
    </citation>
    <scope>NUCLEOTIDE SEQUENCE</scope>
    <source>
        <strain evidence="2">BazhouSP</strain>
    </source>
</reference>
<gene>
    <name evidence="2" type="ORF">DdX_04667</name>
</gene>
<evidence type="ECO:0000313" key="2">
    <source>
        <dbReference type="EMBL" id="KAI1722353.1"/>
    </source>
</evidence>
<dbReference type="EMBL" id="JAKKPZ010000004">
    <property type="protein sequence ID" value="KAI1722353.1"/>
    <property type="molecule type" value="Genomic_DNA"/>
</dbReference>
<dbReference type="AlphaFoldDB" id="A0AAD4N8P4"/>
<feature type="compositionally biased region" description="Basic residues" evidence="1">
    <location>
        <begin position="41"/>
        <end position="54"/>
    </location>
</feature>
<accession>A0AAD4N8P4</accession>
<evidence type="ECO:0000313" key="3">
    <source>
        <dbReference type="Proteomes" id="UP001201812"/>
    </source>
</evidence>
<feature type="region of interest" description="Disordered" evidence="1">
    <location>
        <begin position="22"/>
        <end position="55"/>
    </location>
</feature>
<sequence>MYGCWYGDDYFRKRYGDHSFPKSQDLSTATRYGDDDPYNRRFGRRRRPRPRPWIRPRDRPYSGDWSRMTRYGDDYISGRRPLREDRRWPDGPLPISIKNLDDRKGLPDFLMAASIRAVNDFLRLEHDDSLTKRQMFNEKMAWADRQPRVVRTLYRDFVRDQRMDKRSFDRRRQREVERLSPEARDVDMRIQDIENNMDVTRKQSLMTINRILEDTDTEVRHELQRFVPVIGPLSDNNVPISPKRPITRYRLLGVESRPSRFDED</sequence>
<dbReference type="Proteomes" id="UP001201812">
    <property type="component" value="Unassembled WGS sequence"/>
</dbReference>
<protein>
    <submittedName>
        <fullName evidence="2">Uncharacterized protein</fullName>
    </submittedName>
</protein>
<evidence type="ECO:0000256" key="1">
    <source>
        <dbReference type="SAM" id="MobiDB-lite"/>
    </source>
</evidence>
<name>A0AAD4N8P4_9BILA</name>
<comment type="caution">
    <text evidence="2">The sequence shown here is derived from an EMBL/GenBank/DDBJ whole genome shotgun (WGS) entry which is preliminary data.</text>
</comment>
<proteinExistence type="predicted"/>
<keyword evidence="3" id="KW-1185">Reference proteome</keyword>